<dbReference type="EMBL" id="BAABRV010000005">
    <property type="protein sequence ID" value="GAA5533876.1"/>
    <property type="molecule type" value="Genomic_DNA"/>
</dbReference>
<keyword evidence="2" id="KW-1185">Reference proteome</keyword>
<organism evidence="1 2">
    <name type="scientific">Deinococcus aluminii</name>
    <dbReference type="NCBI Taxonomy" id="1656885"/>
    <lineage>
        <taxon>Bacteria</taxon>
        <taxon>Thermotogati</taxon>
        <taxon>Deinococcota</taxon>
        <taxon>Deinococci</taxon>
        <taxon>Deinococcales</taxon>
        <taxon>Deinococcaceae</taxon>
        <taxon>Deinococcus</taxon>
    </lineage>
</organism>
<evidence type="ECO:0008006" key="3">
    <source>
        <dbReference type="Google" id="ProtNLM"/>
    </source>
</evidence>
<gene>
    <name evidence="1" type="ORF">Dalu01_02284</name>
</gene>
<evidence type="ECO:0000313" key="1">
    <source>
        <dbReference type="EMBL" id="GAA5533876.1"/>
    </source>
</evidence>
<reference evidence="1 2" key="1">
    <citation type="submission" date="2024-02" db="EMBL/GenBank/DDBJ databases">
        <title>Deinococcus aluminii NBRC 112889.</title>
        <authorList>
            <person name="Ichikawa N."/>
            <person name="Katano-Makiyama Y."/>
            <person name="Hidaka K."/>
        </authorList>
    </citation>
    <scope>NUCLEOTIDE SEQUENCE [LARGE SCALE GENOMIC DNA]</scope>
    <source>
        <strain evidence="1 2">NBRC 112889</strain>
    </source>
</reference>
<dbReference type="RefSeq" id="WP_345454688.1">
    <property type="nucleotide sequence ID" value="NZ_BAABRV010000005.1"/>
</dbReference>
<comment type="caution">
    <text evidence="1">The sequence shown here is derived from an EMBL/GenBank/DDBJ whole genome shotgun (WGS) entry which is preliminary data.</text>
</comment>
<evidence type="ECO:0000313" key="2">
    <source>
        <dbReference type="Proteomes" id="UP001404956"/>
    </source>
</evidence>
<accession>A0ABP9XH67</accession>
<proteinExistence type="predicted"/>
<dbReference type="Proteomes" id="UP001404956">
    <property type="component" value="Unassembled WGS sequence"/>
</dbReference>
<name>A0ABP9XH67_9DEIO</name>
<sequence length="97" mass="10351">MKENSIEHLRLQGGELRLLATLLVQGDTPRHAMDRAALRLNVGPGLAPDLLVLHAVPGPPDRILPGDILVGGGVTTRVLPTSDIRPTDFTGHVLALR</sequence>
<protein>
    <recommendedName>
        <fullName evidence="3">Urease accessory protein UreD</fullName>
    </recommendedName>
</protein>